<dbReference type="EMBL" id="QVNQ01000013">
    <property type="protein sequence ID" value="RFS81468.1"/>
    <property type="molecule type" value="Genomic_DNA"/>
</dbReference>
<dbReference type="Pfam" id="PF07811">
    <property type="entry name" value="TadE"/>
    <property type="match status" value="1"/>
</dbReference>
<organism evidence="3 4">
    <name type="scientific">Actinomadura spongiicola</name>
    <dbReference type="NCBI Taxonomy" id="2303421"/>
    <lineage>
        <taxon>Bacteria</taxon>
        <taxon>Bacillati</taxon>
        <taxon>Actinomycetota</taxon>
        <taxon>Actinomycetes</taxon>
        <taxon>Streptosporangiales</taxon>
        <taxon>Thermomonosporaceae</taxon>
        <taxon>Actinomadura</taxon>
    </lineage>
</organism>
<dbReference type="Proteomes" id="UP000262882">
    <property type="component" value="Unassembled WGS sequence"/>
</dbReference>
<name>A0A372G7V1_9ACTN</name>
<evidence type="ECO:0000313" key="4">
    <source>
        <dbReference type="Proteomes" id="UP000262882"/>
    </source>
</evidence>
<evidence type="ECO:0000313" key="3">
    <source>
        <dbReference type="EMBL" id="RFS81468.1"/>
    </source>
</evidence>
<keyword evidence="1" id="KW-1133">Transmembrane helix</keyword>
<gene>
    <name evidence="3" type="ORF">D0T12_31460</name>
</gene>
<evidence type="ECO:0000259" key="2">
    <source>
        <dbReference type="Pfam" id="PF07811"/>
    </source>
</evidence>
<keyword evidence="4" id="KW-1185">Reference proteome</keyword>
<protein>
    <submittedName>
        <fullName evidence="3">Pilus assembly protein</fullName>
    </submittedName>
</protein>
<evidence type="ECO:0000256" key="1">
    <source>
        <dbReference type="SAM" id="Phobius"/>
    </source>
</evidence>
<dbReference type="AlphaFoldDB" id="A0A372G7V1"/>
<sequence>MREHPAPRPRHTISTSSGYGDRGSVTLELVVFAPALIVMLLFVIAAGRITQAHQAVEAAARDAARQASIARDPATAQTIATSSAQAALTREGMNCPAHVSVDTSGFARPLGTAATVTAHVTCTVQLADVSLAGVPTTTVKSHFTSPIDPYRGRQP</sequence>
<dbReference type="OrthoDB" id="4869119at2"/>
<accession>A0A372G7V1</accession>
<dbReference type="RefSeq" id="WP_117404285.1">
    <property type="nucleotide sequence ID" value="NZ_QVNQ01000013.1"/>
</dbReference>
<proteinExistence type="predicted"/>
<feature type="transmembrane region" description="Helical" evidence="1">
    <location>
        <begin position="29"/>
        <end position="47"/>
    </location>
</feature>
<comment type="caution">
    <text evidence="3">The sequence shown here is derived from an EMBL/GenBank/DDBJ whole genome shotgun (WGS) entry which is preliminary data.</text>
</comment>
<keyword evidence="1" id="KW-0812">Transmembrane</keyword>
<feature type="domain" description="TadE-like" evidence="2">
    <location>
        <begin position="23"/>
        <end position="65"/>
    </location>
</feature>
<reference evidence="3 4" key="1">
    <citation type="submission" date="2018-08" db="EMBL/GenBank/DDBJ databases">
        <title>Actinomadura spongicola sp. nov., isolated from marine sponge Leucetta chagosensis.</title>
        <authorList>
            <person name="Li L."/>
            <person name="Lin H.W."/>
        </authorList>
    </citation>
    <scope>NUCLEOTIDE SEQUENCE [LARGE SCALE GENOMIC DNA]</scope>
    <source>
        <strain evidence="3 4">LHW52907</strain>
    </source>
</reference>
<keyword evidence="1" id="KW-0472">Membrane</keyword>
<dbReference type="InterPro" id="IPR012495">
    <property type="entry name" value="TadE-like_dom"/>
</dbReference>